<keyword evidence="2" id="KW-1185">Reference proteome</keyword>
<evidence type="ECO:0000313" key="1">
    <source>
        <dbReference type="EMBL" id="ALM02556.1"/>
    </source>
</evidence>
<accession>A0A0S1S5N6</accession>
<gene>
    <name evidence="1" type="ORF">KB57_169</name>
</gene>
<organism evidence="1 2">
    <name type="scientific">Klebsiella phage vB_KpnM_KB57</name>
    <dbReference type="NCBI Taxonomy" id="1719140"/>
    <lineage>
        <taxon>Viruses</taxon>
        <taxon>Duplodnaviria</taxon>
        <taxon>Heunggongvirae</taxon>
        <taxon>Uroviricota</taxon>
        <taxon>Caudoviricetes</taxon>
        <taxon>Vequintavirinae</taxon>
        <taxon>Mydovirus</taxon>
        <taxon>Mydovirus KB57</taxon>
    </lineage>
</organism>
<sequence length="81" mass="9308">MIYDDLVLIKSALKKSRSNGIYFRDPKWLQGIYIYLSQKGSLYIVYSLGTMFGGEGYRCTQINEHVLPSLGHKFEIWDGAL</sequence>
<name>A0A0S1S5N6_9CAUD</name>
<dbReference type="KEGG" id="vg:26523135"/>
<proteinExistence type="predicted"/>
<dbReference type="GeneID" id="26523135"/>
<dbReference type="RefSeq" id="YP_009187782.1">
    <property type="nucleotide sequence ID" value="NC_028659.1"/>
</dbReference>
<dbReference type="EMBL" id="KT934943">
    <property type="protein sequence ID" value="ALM02556.1"/>
    <property type="molecule type" value="Genomic_DNA"/>
</dbReference>
<dbReference type="Proteomes" id="UP000203990">
    <property type="component" value="Segment"/>
</dbReference>
<reference evidence="1 2" key="1">
    <citation type="submission" date="2015-10" db="EMBL/GenBank/DDBJ databases">
        <title>Complete genome sequence of Klebsiella pneumoniae bacteriophage vB_KpnM_KB57.</title>
        <authorList>
            <person name="Volozhantsev N.V."/>
            <person name="Popova A.V."/>
            <person name="Krasilnikova V.M."/>
            <person name="Bogun A.G."/>
        </authorList>
    </citation>
    <scope>NUCLEOTIDE SEQUENCE [LARGE SCALE GENOMIC DNA]</scope>
</reference>
<evidence type="ECO:0000313" key="2">
    <source>
        <dbReference type="Proteomes" id="UP000203990"/>
    </source>
</evidence>
<protein>
    <submittedName>
        <fullName evidence="1">Uncharacterized protein</fullName>
    </submittedName>
</protein>